<evidence type="ECO:0000313" key="1">
    <source>
        <dbReference type="EMBL" id="NBC71368.1"/>
    </source>
</evidence>
<dbReference type="InterPro" id="IPR014721">
    <property type="entry name" value="Ribsml_uS5_D2-typ_fold_subgr"/>
</dbReference>
<keyword evidence="2" id="KW-1185">Reference proteome</keyword>
<dbReference type="AlphaFoldDB" id="A0A7X4YRU6"/>
<accession>A0A7X4YRU6</accession>
<protein>
    <recommendedName>
        <fullName evidence="3">Lon proteolytic domain-containing protein</fullName>
    </recommendedName>
</protein>
<evidence type="ECO:0008006" key="3">
    <source>
        <dbReference type="Google" id="ProtNLM"/>
    </source>
</evidence>
<comment type="caution">
    <text evidence="1">The sequence shown here is derived from an EMBL/GenBank/DDBJ whole genome shotgun (WGS) entry which is preliminary data.</text>
</comment>
<dbReference type="Proteomes" id="UP000558113">
    <property type="component" value="Unassembled WGS sequence"/>
</dbReference>
<dbReference type="EMBL" id="JAAAMU010000011">
    <property type="protein sequence ID" value="NBC71368.1"/>
    <property type="molecule type" value="Genomic_DNA"/>
</dbReference>
<dbReference type="InterPro" id="IPR020568">
    <property type="entry name" value="Ribosomal_Su5_D2-typ_SF"/>
</dbReference>
<proteinExistence type="predicted"/>
<organism evidence="1 2">
    <name type="scientific">Paenibacillus sacheonensis</name>
    <dbReference type="NCBI Taxonomy" id="742054"/>
    <lineage>
        <taxon>Bacteria</taxon>
        <taxon>Bacillati</taxon>
        <taxon>Bacillota</taxon>
        <taxon>Bacilli</taxon>
        <taxon>Bacillales</taxon>
        <taxon>Paenibacillaceae</taxon>
        <taxon>Paenibacillus</taxon>
    </lineage>
</organism>
<evidence type="ECO:0000313" key="2">
    <source>
        <dbReference type="Proteomes" id="UP000558113"/>
    </source>
</evidence>
<gene>
    <name evidence="1" type="ORF">GT003_20430</name>
</gene>
<dbReference type="SUPFAM" id="SSF54211">
    <property type="entry name" value="Ribosomal protein S5 domain 2-like"/>
    <property type="match status" value="1"/>
</dbReference>
<reference evidence="1 2" key="1">
    <citation type="submission" date="2020-01" db="EMBL/GenBank/DDBJ databases">
        <title>Paenibacillus soybeanensis sp. nov. isolated from the nodules of soybean (Glycine max(L.) Merr).</title>
        <authorList>
            <person name="Wang H."/>
        </authorList>
    </citation>
    <scope>NUCLEOTIDE SEQUENCE [LARGE SCALE GENOMIC DNA]</scope>
    <source>
        <strain evidence="1 2">DSM 23054</strain>
    </source>
</reference>
<dbReference type="RefSeq" id="WP_161701267.1">
    <property type="nucleotide sequence ID" value="NZ_JAAAMU010000011.1"/>
</dbReference>
<name>A0A7X4YRU6_9BACL</name>
<sequence length="206" mass="22981">MNGSVHFVYVREGVTRNRYEKFSVGRSYPEAHFTRVDASAKDDFDDMLDVEQVMKNDTIQHAIDSASELSNENGTEAEEETKLNALIEETANYYGNSIGLMLGIGLYEEERSEDFSRGGKLTIAGTGTLEEDDSVGSVGAIRDKLRTAEAAGADIFFVPRDKETFMYVGISNEEEARQTAEELHLHLRVEPVSSLEEAINYLKQLP</sequence>
<dbReference type="OrthoDB" id="2195098at2"/>
<dbReference type="Gene3D" id="3.30.230.10">
    <property type="match status" value="1"/>
</dbReference>